<name>A0A841NH77_9FLAO</name>
<organism evidence="3 4">
    <name type="scientific">Chryseobacterium shigense</name>
    <dbReference type="NCBI Taxonomy" id="297244"/>
    <lineage>
        <taxon>Bacteria</taxon>
        <taxon>Pseudomonadati</taxon>
        <taxon>Bacteroidota</taxon>
        <taxon>Flavobacteriia</taxon>
        <taxon>Flavobacteriales</taxon>
        <taxon>Weeksellaceae</taxon>
        <taxon>Chryseobacterium group</taxon>
        <taxon>Chryseobacterium</taxon>
    </lineage>
</organism>
<keyword evidence="1" id="KW-0472">Membrane</keyword>
<dbReference type="InterPro" id="IPR036249">
    <property type="entry name" value="Thioredoxin-like_sf"/>
</dbReference>
<evidence type="ECO:0000313" key="4">
    <source>
        <dbReference type="Proteomes" id="UP000589738"/>
    </source>
</evidence>
<keyword evidence="1" id="KW-1133">Transmembrane helix</keyword>
<proteinExistence type="predicted"/>
<dbReference type="RefSeq" id="WP_184167155.1">
    <property type="nucleotide sequence ID" value="NZ_JACHLC010000007.1"/>
</dbReference>
<gene>
    <name evidence="3" type="ORF">HNP36_003698</name>
</gene>
<dbReference type="Pfam" id="PF00578">
    <property type="entry name" value="AhpC-TSA"/>
    <property type="match status" value="1"/>
</dbReference>
<dbReference type="Proteomes" id="UP000589738">
    <property type="component" value="Unassembled WGS sequence"/>
</dbReference>
<dbReference type="GO" id="GO:0016209">
    <property type="term" value="F:antioxidant activity"/>
    <property type="evidence" value="ECO:0007669"/>
    <property type="project" value="InterPro"/>
</dbReference>
<dbReference type="PROSITE" id="PS51352">
    <property type="entry name" value="THIOREDOXIN_2"/>
    <property type="match status" value="1"/>
</dbReference>
<keyword evidence="4" id="KW-1185">Reference proteome</keyword>
<feature type="transmembrane region" description="Helical" evidence="1">
    <location>
        <begin position="6"/>
        <end position="27"/>
    </location>
</feature>
<dbReference type="InterPro" id="IPR013766">
    <property type="entry name" value="Thioredoxin_domain"/>
</dbReference>
<sequence>MKKNKLLKISAAAIPILLIGLIVYLFLNFLKKKEKIEALKNVPAFSLKTIDGKTFTQQNLVNEQTKVIIYFNPGCHFCQAEAEELSANYKNYKNIQWIWVASEPLQEIRQFAVKYKLDKQPDIYWCHDEMATLYQKLGMNSVPYFLVYDKNNHLIKRTSGAIKLEKIINNFDEGK</sequence>
<dbReference type="EMBL" id="JACHLC010000007">
    <property type="protein sequence ID" value="MBB6372580.1"/>
    <property type="molecule type" value="Genomic_DNA"/>
</dbReference>
<dbReference type="SUPFAM" id="SSF52833">
    <property type="entry name" value="Thioredoxin-like"/>
    <property type="match status" value="1"/>
</dbReference>
<evidence type="ECO:0000259" key="2">
    <source>
        <dbReference type="PROSITE" id="PS51352"/>
    </source>
</evidence>
<protein>
    <submittedName>
        <fullName evidence="3">Peroxiredoxin</fullName>
    </submittedName>
</protein>
<evidence type="ECO:0000313" key="3">
    <source>
        <dbReference type="EMBL" id="MBB6372580.1"/>
    </source>
</evidence>
<dbReference type="AlphaFoldDB" id="A0A841NH77"/>
<dbReference type="InterPro" id="IPR000866">
    <property type="entry name" value="AhpC/TSA"/>
</dbReference>
<feature type="domain" description="Thioredoxin" evidence="2">
    <location>
        <begin position="36"/>
        <end position="175"/>
    </location>
</feature>
<comment type="caution">
    <text evidence="3">The sequence shown here is derived from an EMBL/GenBank/DDBJ whole genome shotgun (WGS) entry which is preliminary data.</text>
</comment>
<evidence type="ECO:0000256" key="1">
    <source>
        <dbReference type="SAM" id="Phobius"/>
    </source>
</evidence>
<dbReference type="Gene3D" id="3.40.30.10">
    <property type="entry name" value="Glutaredoxin"/>
    <property type="match status" value="1"/>
</dbReference>
<accession>A0A841NH77</accession>
<keyword evidence="1" id="KW-0812">Transmembrane</keyword>
<dbReference type="GO" id="GO:0016491">
    <property type="term" value="F:oxidoreductase activity"/>
    <property type="evidence" value="ECO:0007669"/>
    <property type="project" value="InterPro"/>
</dbReference>
<reference evidence="3 4" key="1">
    <citation type="submission" date="2020-08" db="EMBL/GenBank/DDBJ databases">
        <title>Functional genomics of gut bacteria from endangered species of beetles.</title>
        <authorList>
            <person name="Carlos-Shanley C."/>
        </authorList>
    </citation>
    <scope>NUCLEOTIDE SEQUENCE [LARGE SCALE GENOMIC DNA]</scope>
    <source>
        <strain evidence="3 4">S00136</strain>
    </source>
</reference>